<sequence>MDNENSLPNDWAIVPHPTSKYSYLDKDYYRSWGSAPRYDSVRDILITSLPSLKRENPAPARQQMGQPHLLSLPTELLDEIVDYACFATSHSGLRYANLAVVRQLVQVCRHFRKSSRRLLFYHLELIYHSKNSDRSLDLVDRSKTRHHLGHLPADAWGFCASVSLKIRGVAKDRRDVDLSRHCHYFKTRLGRVKYLQIESNMSLIHPGHSEMLNSMLLIMPQVDHLYWTCYEEVMSLDPDMLAQSLVFLKKLKHVHFGHDVLYDWQTVVNVTALLSSTLEKLRVGLPAYIIEGSSHGEHEAVGILLPDPIVDSRLQELHIDEDFFWAIVHVDAIAAFMIGSATHTLVIDHRSPLTDFDVRSGFDVSMWIDSLSELTQPSLQHIEICPPNISVAALDRLCAEDKWSPEEILNIQYPWDQIDQIASHFAPLGRFRVRGSEVTITREDFHKAKDRLHKQALFELQHLELES</sequence>
<dbReference type="Proteomes" id="UP000799302">
    <property type="component" value="Unassembled WGS sequence"/>
</dbReference>
<accession>A0A6A6U640</accession>
<evidence type="ECO:0000313" key="2">
    <source>
        <dbReference type="Proteomes" id="UP000799302"/>
    </source>
</evidence>
<reference evidence="1" key="1">
    <citation type="journal article" date="2020" name="Stud. Mycol.">
        <title>101 Dothideomycetes genomes: a test case for predicting lifestyles and emergence of pathogens.</title>
        <authorList>
            <person name="Haridas S."/>
            <person name="Albert R."/>
            <person name="Binder M."/>
            <person name="Bloem J."/>
            <person name="Labutti K."/>
            <person name="Salamov A."/>
            <person name="Andreopoulos B."/>
            <person name="Baker S."/>
            <person name="Barry K."/>
            <person name="Bills G."/>
            <person name="Bluhm B."/>
            <person name="Cannon C."/>
            <person name="Castanera R."/>
            <person name="Culley D."/>
            <person name="Daum C."/>
            <person name="Ezra D."/>
            <person name="Gonzalez J."/>
            <person name="Henrissat B."/>
            <person name="Kuo A."/>
            <person name="Liang C."/>
            <person name="Lipzen A."/>
            <person name="Lutzoni F."/>
            <person name="Magnuson J."/>
            <person name="Mondo S."/>
            <person name="Nolan M."/>
            <person name="Ohm R."/>
            <person name="Pangilinan J."/>
            <person name="Park H.-J."/>
            <person name="Ramirez L."/>
            <person name="Alfaro M."/>
            <person name="Sun H."/>
            <person name="Tritt A."/>
            <person name="Yoshinaga Y."/>
            <person name="Zwiers L.-H."/>
            <person name="Turgeon B."/>
            <person name="Goodwin S."/>
            <person name="Spatafora J."/>
            <person name="Crous P."/>
            <person name="Grigoriev I."/>
        </authorList>
    </citation>
    <scope>NUCLEOTIDE SEQUENCE</scope>
    <source>
        <strain evidence="1">CBS 115976</strain>
    </source>
</reference>
<proteinExistence type="predicted"/>
<keyword evidence="2" id="KW-1185">Reference proteome</keyword>
<gene>
    <name evidence="1" type="ORF">BT63DRAFT_427017</name>
</gene>
<name>A0A6A6U640_9PEZI</name>
<organism evidence="1 2">
    <name type="scientific">Microthyrium microscopicum</name>
    <dbReference type="NCBI Taxonomy" id="703497"/>
    <lineage>
        <taxon>Eukaryota</taxon>
        <taxon>Fungi</taxon>
        <taxon>Dikarya</taxon>
        <taxon>Ascomycota</taxon>
        <taxon>Pezizomycotina</taxon>
        <taxon>Dothideomycetes</taxon>
        <taxon>Dothideomycetes incertae sedis</taxon>
        <taxon>Microthyriales</taxon>
        <taxon>Microthyriaceae</taxon>
        <taxon>Microthyrium</taxon>
    </lineage>
</organism>
<evidence type="ECO:0008006" key="3">
    <source>
        <dbReference type="Google" id="ProtNLM"/>
    </source>
</evidence>
<evidence type="ECO:0000313" key="1">
    <source>
        <dbReference type="EMBL" id="KAF2666568.1"/>
    </source>
</evidence>
<dbReference type="AlphaFoldDB" id="A0A6A6U640"/>
<dbReference type="EMBL" id="MU004238">
    <property type="protein sequence ID" value="KAF2666568.1"/>
    <property type="molecule type" value="Genomic_DNA"/>
</dbReference>
<protein>
    <recommendedName>
        <fullName evidence="3">F-box domain-containing protein</fullName>
    </recommendedName>
</protein>